<sequence length="144" mass="16319">MSIWVVVADASRARIFSADKSFSPLVEEEDLSHPKARLHAQELETERMGRAFDSTGEGRHALSREVPPKKQEAQRFARELCERLNTARASGRFERLYIIAAPAFLGILRNCLDDTMQKSVAGTVDKNLAAHDVEEIRRQLPRFL</sequence>
<organism evidence="2 3">
    <name type="scientific">Ectothiorhodospira mobilis</name>
    <dbReference type="NCBI Taxonomy" id="195064"/>
    <lineage>
        <taxon>Bacteria</taxon>
        <taxon>Pseudomonadati</taxon>
        <taxon>Pseudomonadota</taxon>
        <taxon>Gammaproteobacteria</taxon>
        <taxon>Chromatiales</taxon>
        <taxon>Ectothiorhodospiraceae</taxon>
        <taxon>Ectothiorhodospira</taxon>
    </lineage>
</organism>
<proteinExistence type="predicted"/>
<gene>
    <name evidence="2" type="ORF">SAMN05421721_102152</name>
</gene>
<dbReference type="Proteomes" id="UP000199556">
    <property type="component" value="Unassembled WGS sequence"/>
</dbReference>
<protein>
    <submittedName>
        <fullName evidence="2">Protein required for attachment to host cells</fullName>
    </submittedName>
</protein>
<dbReference type="OrthoDB" id="329419at2"/>
<keyword evidence="3" id="KW-1185">Reference proteome</keyword>
<reference evidence="2 3" key="1">
    <citation type="submission" date="2016-10" db="EMBL/GenBank/DDBJ databases">
        <authorList>
            <person name="de Groot N.N."/>
        </authorList>
    </citation>
    <scope>NUCLEOTIDE SEQUENCE [LARGE SCALE GENOMIC DNA]</scope>
    <source>
        <strain evidence="2 3">DSM 4180</strain>
    </source>
</reference>
<dbReference type="EMBL" id="FOUO01000002">
    <property type="protein sequence ID" value="SFM30078.1"/>
    <property type="molecule type" value="Genomic_DNA"/>
</dbReference>
<feature type="region of interest" description="Disordered" evidence="1">
    <location>
        <begin position="48"/>
        <end position="71"/>
    </location>
</feature>
<dbReference type="Pfam" id="PF10116">
    <property type="entry name" value="Host_attach"/>
    <property type="match status" value="1"/>
</dbReference>
<dbReference type="STRING" id="195064.SAMN05421721_102152"/>
<evidence type="ECO:0000256" key="1">
    <source>
        <dbReference type="SAM" id="MobiDB-lite"/>
    </source>
</evidence>
<dbReference type="InterPro" id="IPR019291">
    <property type="entry name" value="Host_attachment_protein"/>
</dbReference>
<accession>A0A1I4PQQ9</accession>
<evidence type="ECO:0000313" key="2">
    <source>
        <dbReference type="EMBL" id="SFM30078.1"/>
    </source>
</evidence>
<dbReference type="AlphaFoldDB" id="A0A1I4PQQ9"/>
<name>A0A1I4PQQ9_ECTMO</name>
<evidence type="ECO:0000313" key="3">
    <source>
        <dbReference type="Proteomes" id="UP000199556"/>
    </source>
</evidence>
<dbReference type="RefSeq" id="WP_090483562.1">
    <property type="nucleotide sequence ID" value="NZ_FOUO01000002.1"/>
</dbReference>